<dbReference type="Proteomes" id="UP000007800">
    <property type="component" value="Unassembled WGS sequence"/>
</dbReference>
<evidence type="ECO:0000259" key="1">
    <source>
        <dbReference type="Pfam" id="PF20715"/>
    </source>
</evidence>
<organism evidence="3">
    <name type="scientific">Perkinsus marinus (strain ATCC 50983 / TXsc)</name>
    <dbReference type="NCBI Taxonomy" id="423536"/>
    <lineage>
        <taxon>Eukaryota</taxon>
        <taxon>Sar</taxon>
        <taxon>Alveolata</taxon>
        <taxon>Perkinsozoa</taxon>
        <taxon>Perkinsea</taxon>
        <taxon>Perkinsida</taxon>
        <taxon>Perkinsidae</taxon>
        <taxon>Perkinsus</taxon>
    </lineage>
</organism>
<evidence type="ECO:0000313" key="2">
    <source>
        <dbReference type="EMBL" id="EER15051.1"/>
    </source>
</evidence>
<dbReference type="InterPro" id="IPR049230">
    <property type="entry name" value="DUF6827"/>
</dbReference>
<evidence type="ECO:0000313" key="3">
    <source>
        <dbReference type="Proteomes" id="UP000007800"/>
    </source>
</evidence>
<reference evidence="2 3" key="1">
    <citation type="submission" date="2008-07" db="EMBL/GenBank/DDBJ databases">
        <authorList>
            <person name="El-Sayed N."/>
            <person name="Caler E."/>
            <person name="Inman J."/>
            <person name="Amedeo P."/>
            <person name="Hass B."/>
            <person name="Wortman J."/>
        </authorList>
    </citation>
    <scope>NUCLEOTIDE SEQUENCE [LARGE SCALE GENOMIC DNA]</scope>
    <source>
        <strain evidence="3">ATCC 50983 / TXsc</strain>
    </source>
</reference>
<dbReference type="OrthoDB" id="361874at2759"/>
<keyword evidence="3" id="KW-1185">Reference proteome</keyword>
<dbReference type="Pfam" id="PF20715">
    <property type="entry name" value="DUF6827"/>
    <property type="match status" value="1"/>
</dbReference>
<dbReference type="EMBL" id="GG673688">
    <property type="protein sequence ID" value="EER15051.1"/>
    <property type="molecule type" value="Genomic_DNA"/>
</dbReference>
<protein>
    <recommendedName>
        <fullName evidence="1">DUF6827 domain-containing protein</fullName>
    </recommendedName>
</protein>
<dbReference type="InParanoid" id="C5KKD9"/>
<gene>
    <name evidence="2" type="ORF">Pmar_PMAR023376</name>
</gene>
<sequence>MASSLLCRALSRRMVPSGLVRPMTMPATRYFSMLTVDKFTRAEALQRASNLYYQVLGTNWEDGLNLVLDVPFWESELEKVDHMCEPYLCDDEIGPIIRNLHETVNCMYACEDVRDHINELLELSSRAEGVMGSGAAASEEVENMPEQCAMVTRAYEDLLERYPDHHPKIEQTVGHGLAILRQLEKFNFKSSHRYFF</sequence>
<proteinExistence type="predicted"/>
<dbReference type="FunCoup" id="C5KKD9">
    <property type="interactions" value="33"/>
</dbReference>
<accession>C5KKD9</accession>
<feature type="domain" description="DUF6827" evidence="1">
    <location>
        <begin position="41"/>
        <end position="196"/>
    </location>
</feature>
<dbReference type="RefSeq" id="XP_002783255.1">
    <property type="nucleotide sequence ID" value="XM_002783209.1"/>
</dbReference>
<name>C5KKD9_PERM5</name>
<dbReference type="OMA" id="CFWENEY"/>
<dbReference type="AlphaFoldDB" id="C5KKD9"/>
<dbReference type="GeneID" id="9061935"/>